<organism evidence="1 2">
    <name type="scientific">Diversispora eburnea</name>
    <dbReference type="NCBI Taxonomy" id="1213867"/>
    <lineage>
        <taxon>Eukaryota</taxon>
        <taxon>Fungi</taxon>
        <taxon>Fungi incertae sedis</taxon>
        <taxon>Mucoromycota</taxon>
        <taxon>Glomeromycotina</taxon>
        <taxon>Glomeromycetes</taxon>
        <taxon>Diversisporales</taxon>
        <taxon>Diversisporaceae</taxon>
        <taxon>Diversispora</taxon>
    </lineage>
</organism>
<sequence length="46" mass="5237">EGHDDISHEKVESNCGPDVCIQAELIHIYCITIVENRLVKGVLFWL</sequence>
<feature type="non-terminal residue" evidence="1">
    <location>
        <position position="1"/>
    </location>
</feature>
<dbReference type="Proteomes" id="UP000789706">
    <property type="component" value="Unassembled WGS sequence"/>
</dbReference>
<evidence type="ECO:0000313" key="2">
    <source>
        <dbReference type="Proteomes" id="UP000789706"/>
    </source>
</evidence>
<proteinExistence type="predicted"/>
<reference evidence="1" key="1">
    <citation type="submission" date="2021-06" db="EMBL/GenBank/DDBJ databases">
        <authorList>
            <person name="Kallberg Y."/>
            <person name="Tangrot J."/>
            <person name="Rosling A."/>
        </authorList>
    </citation>
    <scope>NUCLEOTIDE SEQUENCE</scope>
    <source>
        <strain evidence="1">AZ414A</strain>
    </source>
</reference>
<dbReference type="AlphaFoldDB" id="A0A9N9GRR5"/>
<keyword evidence="2" id="KW-1185">Reference proteome</keyword>
<accession>A0A9N9GRR5</accession>
<protein>
    <submittedName>
        <fullName evidence="1">11214_t:CDS:1</fullName>
    </submittedName>
</protein>
<dbReference type="EMBL" id="CAJVPK010002973">
    <property type="protein sequence ID" value="CAG8621544.1"/>
    <property type="molecule type" value="Genomic_DNA"/>
</dbReference>
<name>A0A9N9GRR5_9GLOM</name>
<evidence type="ECO:0000313" key="1">
    <source>
        <dbReference type="EMBL" id="CAG8621544.1"/>
    </source>
</evidence>
<comment type="caution">
    <text evidence="1">The sequence shown here is derived from an EMBL/GenBank/DDBJ whole genome shotgun (WGS) entry which is preliminary data.</text>
</comment>
<gene>
    <name evidence="1" type="ORF">DEBURN_LOCUS10392</name>
</gene>